<dbReference type="NCBIfam" id="NF004366">
    <property type="entry name" value="PRK05738.3-2"/>
    <property type="match status" value="1"/>
</dbReference>
<name>A0A2G6KLC5_9BACT</name>
<dbReference type="NCBIfam" id="NF004359">
    <property type="entry name" value="PRK05738.1-3"/>
    <property type="match status" value="1"/>
</dbReference>
<comment type="similarity">
    <text evidence="1 6">Belongs to the universal ribosomal protein uL23 family.</text>
</comment>
<keyword evidence="5 6" id="KW-0687">Ribonucleoprotein</keyword>
<dbReference type="AlphaFoldDB" id="A0A2G6KLC5"/>
<sequence>MKDVYSVLKRPLFTEKNDRLKENFNKYAFEVAITANKIEIRQAVEQIFGVSVTKVNTMRVHGKEKRRGRSVGRRPDWKKAIVTLKEGDTIPIWS</sequence>
<dbReference type="GO" id="GO:0005840">
    <property type="term" value="C:ribosome"/>
    <property type="evidence" value="ECO:0007669"/>
    <property type="project" value="UniProtKB-KW"/>
</dbReference>
<dbReference type="InterPro" id="IPR013025">
    <property type="entry name" value="Ribosomal_uL23-like"/>
</dbReference>
<evidence type="ECO:0000256" key="4">
    <source>
        <dbReference type="ARBA" id="ARBA00022980"/>
    </source>
</evidence>
<dbReference type="HAMAP" id="MF_01369_B">
    <property type="entry name" value="Ribosomal_uL23_B"/>
    <property type="match status" value="1"/>
</dbReference>
<comment type="subunit">
    <text evidence="6">Part of the 50S ribosomal subunit. Contacts protein L29, and trigger factor when it is bound to the ribosome.</text>
</comment>
<evidence type="ECO:0000256" key="1">
    <source>
        <dbReference type="ARBA" id="ARBA00006700"/>
    </source>
</evidence>
<dbReference type="GO" id="GO:0006412">
    <property type="term" value="P:translation"/>
    <property type="evidence" value="ECO:0007669"/>
    <property type="project" value="UniProtKB-UniRule"/>
</dbReference>
<keyword evidence="4 6" id="KW-0689">Ribosomal protein</keyword>
<evidence type="ECO:0000313" key="8">
    <source>
        <dbReference type="Proteomes" id="UP000230821"/>
    </source>
</evidence>
<dbReference type="PANTHER" id="PTHR11620">
    <property type="entry name" value="60S RIBOSOMAL PROTEIN L23A"/>
    <property type="match status" value="1"/>
</dbReference>
<evidence type="ECO:0000256" key="6">
    <source>
        <dbReference type="HAMAP-Rule" id="MF_01369"/>
    </source>
</evidence>
<dbReference type="GO" id="GO:0003735">
    <property type="term" value="F:structural constituent of ribosome"/>
    <property type="evidence" value="ECO:0007669"/>
    <property type="project" value="InterPro"/>
</dbReference>
<dbReference type="GO" id="GO:1990904">
    <property type="term" value="C:ribonucleoprotein complex"/>
    <property type="evidence" value="ECO:0007669"/>
    <property type="project" value="UniProtKB-KW"/>
</dbReference>
<comment type="function">
    <text evidence="6">One of the early assembly proteins it binds 23S rRNA. One of the proteins that surrounds the polypeptide exit tunnel on the outside of the ribosome. Forms the main docking site for trigger factor binding to the ribosome.</text>
</comment>
<dbReference type="Gene3D" id="3.30.70.330">
    <property type="match status" value="1"/>
</dbReference>
<proteinExistence type="inferred from homology"/>
<dbReference type="InterPro" id="IPR012678">
    <property type="entry name" value="Ribosomal_uL23/eL15/eS24_sf"/>
</dbReference>
<accession>A0A2G6KLC5</accession>
<dbReference type="Pfam" id="PF00276">
    <property type="entry name" value="Ribosomal_L23"/>
    <property type="match status" value="1"/>
</dbReference>
<evidence type="ECO:0000256" key="5">
    <source>
        <dbReference type="ARBA" id="ARBA00023274"/>
    </source>
</evidence>
<dbReference type="EMBL" id="PDSK01000031">
    <property type="protein sequence ID" value="PIE35832.1"/>
    <property type="molecule type" value="Genomic_DNA"/>
</dbReference>
<dbReference type="GO" id="GO:0019843">
    <property type="term" value="F:rRNA binding"/>
    <property type="evidence" value="ECO:0007669"/>
    <property type="project" value="UniProtKB-UniRule"/>
</dbReference>
<keyword evidence="3 6" id="KW-0694">RNA-binding</keyword>
<protein>
    <recommendedName>
        <fullName evidence="6">Large ribosomal subunit protein uL23</fullName>
    </recommendedName>
</protein>
<reference evidence="7 8" key="1">
    <citation type="submission" date="2017-10" db="EMBL/GenBank/DDBJ databases">
        <title>Novel microbial diversity and functional potential in the marine mammal oral microbiome.</title>
        <authorList>
            <person name="Dudek N.K."/>
            <person name="Sun C.L."/>
            <person name="Burstein D."/>
            <person name="Kantor R.S."/>
            <person name="Aliaga Goltsman D.S."/>
            <person name="Bik E.M."/>
            <person name="Thomas B.C."/>
            <person name="Banfield J.F."/>
            <person name="Relman D.A."/>
        </authorList>
    </citation>
    <scope>NUCLEOTIDE SEQUENCE [LARGE SCALE GENOMIC DNA]</scope>
    <source>
        <strain evidence="7">DOLJORAL78_47_16</strain>
    </source>
</reference>
<dbReference type="FunFam" id="3.30.70.330:FF:000001">
    <property type="entry name" value="50S ribosomal protein L23"/>
    <property type="match status" value="1"/>
</dbReference>
<dbReference type="NCBIfam" id="NF004363">
    <property type="entry name" value="PRK05738.2-4"/>
    <property type="match status" value="1"/>
</dbReference>
<evidence type="ECO:0000256" key="3">
    <source>
        <dbReference type="ARBA" id="ARBA00022884"/>
    </source>
</evidence>
<dbReference type="SUPFAM" id="SSF54189">
    <property type="entry name" value="Ribosomal proteins S24e, L23 and L15e"/>
    <property type="match status" value="1"/>
</dbReference>
<gene>
    <name evidence="6" type="primary">rplW</name>
    <name evidence="7" type="ORF">CSA56_02440</name>
</gene>
<evidence type="ECO:0000313" key="7">
    <source>
        <dbReference type="EMBL" id="PIE35832.1"/>
    </source>
</evidence>
<dbReference type="InterPro" id="IPR012677">
    <property type="entry name" value="Nucleotide-bd_a/b_plait_sf"/>
</dbReference>
<keyword evidence="2 6" id="KW-0699">rRNA-binding</keyword>
<organism evidence="7 8">
    <name type="scientific">candidate division KSB3 bacterium</name>
    <dbReference type="NCBI Taxonomy" id="2044937"/>
    <lineage>
        <taxon>Bacteria</taxon>
        <taxon>candidate division KSB3</taxon>
    </lineage>
</organism>
<comment type="caution">
    <text evidence="7">The sequence shown here is derived from an EMBL/GenBank/DDBJ whole genome shotgun (WGS) entry which is preliminary data.</text>
</comment>
<dbReference type="Proteomes" id="UP000230821">
    <property type="component" value="Unassembled WGS sequence"/>
</dbReference>
<evidence type="ECO:0000256" key="2">
    <source>
        <dbReference type="ARBA" id="ARBA00022730"/>
    </source>
</evidence>